<evidence type="ECO:0000259" key="6">
    <source>
        <dbReference type="Pfam" id="PF05420"/>
    </source>
</evidence>
<keyword evidence="4" id="KW-0802">TPR repeat</keyword>
<dbReference type="KEGG" id="lfa:LFA_3356"/>
<feature type="chain" id="PRO_5001942807" evidence="5">
    <location>
        <begin position="31"/>
        <end position="1021"/>
    </location>
</feature>
<keyword evidence="2 5" id="KW-0732">Signal</keyword>
<evidence type="ECO:0000313" key="7">
    <source>
        <dbReference type="EMBL" id="CEG58688.1"/>
    </source>
</evidence>
<dbReference type="GO" id="GO:0030244">
    <property type="term" value="P:cellulose biosynthetic process"/>
    <property type="evidence" value="ECO:0007669"/>
    <property type="project" value="InterPro"/>
</dbReference>
<keyword evidence="8" id="KW-1185">Reference proteome</keyword>
<dbReference type="AlphaFoldDB" id="A0A098G877"/>
<dbReference type="RefSeq" id="WP_197541195.1">
    <property type="nucleotide sequence ID" value="NZ_LN614827.1"/>
</dbReference>
<evidence type="ECO:0000256" key="1">
    <source>
        <dbReference type="ARBA" id="ARBA00003476"/>
    </source>
</evidence>
<dbReference type="SUPFAM" id="SSF48452">
    <property type="entry name" value="TPR-like"/>
    <property type="match status" value="2"/>
</dbReference>
<dbReference type="PANTHER" id="PTHR12558">
    <property type="entry name" value="CELL DIVISION CYCLE 16,23,27"/>
    <property type="match status" value="1"/>
</dbReference>
<dbReference type="Proteomes" id="UP000032430">
    <property type="component" value="Chromosome I"/>
</dbReference>
<comment type="function">
    <text evidence="1">Required for maximal bacterial cellulose synthesis.</text>
</comment>
<dbReference type="InterPro" id="IPR011990">
    <property type="entry name" value="TPR-like_helical_dom_sf"/>
</dbReference>
<dbReference type="GO" id="GO:0051301">
    <property type="term" value="P:cell division"/>
    <property type="evidence" value="ECO:0007669"/>
    <property type="project" value="TreeGrafter"/>
</dbReference>
<evidence type="ECO:0000256" key="3">
    <source>
        <dbReference type="ARBA" id="ARBA00022737"/>
    </source>
</evidence>
<evidence type="ECO:0000313" key="8">
    <source>
        <dbReference type="Proteomes" id="UP000032430"/>
    </source>
</evidence>
<reference evidence="8" key="1">
    <citation type="submission" date="2014-09" db="EMBL/GenBank/DDBJ databases">
        <authorList>
            <person name="Gomez-Valero L."/>
        </authorList>
    </citation>
    <scope>NUCLEOTIDE SEQUENCE [LARGE SCALE GENOMIC DNA]</scope>
    <source>
        <strain evidence="8">ATCC700992</strain>
    </source>
</reference>
<dbReference type="NCBIfam" id="NF008520">
    <property type="entry name" value="PRK11447.1"/>
    <property type="match status" value="1"/>
</dbReference>
<dbReference type="PANTHER" id="PTHR12558:SF13">
    <property type="entry name" value="CELL DIVISION CYCLE PROTEIN 27 HOMOLOG"/>
    <property type="match status" value="1"/>
</dbReference>
<evidence type="ECO:0000256" key="2">
    <source>
        <dbReference type="ARBA" id="ARBA00022729"/>
    </source>
</evidence>
<feature type="domain" description="Cellulose synthase operon C C-terminal" evidence="6">
    <location>
        <begin position="678"/>
        <end position="1000"/>
    </location>
</feature>
<protein>
    <submittedName>
        <fullName evidence="7">Protein involved in cellulose synthesis (BcsC)</fullName>
    </submittedName>
</protein>
<keyword evidence="3" id="KW-0677">Repeat</keyword>
<dbReference type="Gene3D" id="1.25.40.10">
    <property type="entry name" value="Tetratricopeptide repeat domain"/>
    <property type="match status" value="2"/>
</dbReference>
<dbReference type="Pfam" id="PF05420">
    <property type="entry name" value="BCSC_C"/>
    <property type="match status" value="1"/>
</dbReference>
<feature type="signal peptide" evidence="5">
    <location>
        <begin position="1"/>
        <end position="30"/>
    </location>
</feature>
<name>A0A098G877_9GAMM</name>
<dbReference type="HOGENOM" id="CLU_001631_2_0_6"/>
<dbReference type="GO" id="GO:0019867">
    <property type="term" value="C:outer membrane"/>
    <property type="evidence" value="ECO:0007669"/>
    <property type="project" value="InterPro"/>
</dbReference>
<sequence>MKKPIRNVKFKLSKLSLVLFSAACISQAQAADSLTPKQFLLQQVLAGEANYRDDLVEQALYRLDLIAPNDPEVIVARLRFALRKGNRILAEQLLDKLKRVAPNSEIYKQAQINVALSQPEAGQKLQQARLLAVAGKLVEAKKLYDDLFHGDPPTLTLAVEYWSIVARIPELENEGVAHLQDLYLYLQKNNLIQNNRLSNVNWINSLQSTLSQLLNIEGDRAFKAGNLALAQQKYQLAVQYDSTNDFAVIGLGNVAYTRKDYVTAEQEYKKAERLYPSGSIAVYGLIGIYRRQSPQKALSYLDSLPLSKQFKFKDIRRDLQSDVLQQQAERFVARKQWFEALQKYRDARQITPDDPWLAYHLAQVLHELKQDEKANDVLLSLVAKQNNNPKVIYVYALFLSSIKQDEKAIAYLNKIPKKLWDKDSLDLAQRIEKELVLKHARMAMDYAQKMRDRGNKEGANAYLLKQPKMPMITLKLADWALEDGKINEALAYYREVRAAEPQNSDALLGEIEALVAGNHIKEAHRLLLVEQPSEASLDFNMQRRVANAWIAVGEANKAYMIFQRIKLQARIAPPGMVSSLVFRDAANLERKLQQPQLARADYAEAMVKSQITSIYPGDNNTYTFLTRNHKSDDWLKRGIRSEAAQLYRQREVRITAEHDNWTLSGTGGTSLLTIRDDIIQADMPLYDGRAYARSDIVYVSAGNFATNGGAFFNNFGTCGINGCFTDIAQRAKGLGGSVGWVNDKWAVDVGETPLGFNVVNTVGGIAYSGSFNHVGWTLAASRRPMSNSLLSLAGARDPNTGIIWGGVVASGPSLSLSYDRGGSFGLWGFMDADQLTGKNVANNYRVRLMEGYYYKLINEDNARMSIGINNMLWHYQKDLSGYTLGQGGYYSPQSYLSFALPVDFRQRIANWSYEFGGSISWSTANNQNSLLYPLPYLFPPVTLAQNSIVTGGPNTGWGYTLLALVERRLGPHWTCGGVVNIQRTRDFTPSHISVYLRYSLDGWMGDLDMPLRPLVPYTNFS</sequence>
<evidence type="ECO:0000256" key="4">
    <source>
        <dbReference type="ARBA" id="ARBA00022803"/>
    </source>
</evidence>
<gene>
    <name evidence="7" type="ORF">LFA_3356</name>
</gene>
<accession>A0A098G877</accession>
<dbReference type="Pfam" id="PF14559">
    <property type="entry name" value="TPR_19"/>
    <property type="match status" value="2"/>
</dbReference>
<dbReference type="InterPro" id="IPR008410">
    <property type="entry name" value="BCSC_C"/>
</dbReference>
<dbReference type="STRING" id="1212491.LFA_3356"/>
<dbReference type="EMBL" id="LN614827">
    <property type="protein sequence ID" value="CEG58688.1"/>
    <property type="molecule type" value="Genomic_DNA"/>
</dbReference>
<evidence type="ECO:0000256" key="5">
    <source>
        <dbReference type="SAM" id="SignalP"/>
    </source>
</evidence>
<organism evidence="7 8">
    <name type="scientific">Legionella fallonii LLAP-10</name>
    <dbReference type="NCBI Taxonomy" id="1212491"/>
    <lineage>
        <taxon>Bacteria</taxon>
        <taxon>Pseudomonadati</taxon>
        <taxon>Pseudomonadota</taxon>
        <taxon>Gammaproteobacteria</taxon>
        <taxon>Legionellales</taxon>
        <taxon>Legionellaceae</taxon>
        <taxon>Legionella</taxon>
    </lineage>
</organism>
<proteinExistence type="predicted"/>